<evidence type="ECO:0000259" key="2">
    <source>
        <dbReference type="Pfam" id="PF01609"/>
    </source>
</evidence>
<gene>
    <name evidence="3" type="ORF">GOC74_00160</name>
</gene>
<dbReference type="RefSeq" id="WP_170092394.1">
    <property type="nucleotide sequence ID" value="NZ_WOYG01000001.1"/>
</dbReference>
<accession>A0A847U5S7</accession>
<dbReference type="GO" id="GO:0004803">
    <property type="term" value="F:transposase activity"/>
    <property type="evidence" value="ECO:0007669"/>
    <property type="project" value="InterPro"/>
</dbReference>
<evidence type="ECO:0000313" key="3">
    <source>
        <dbReference type="EMBL" id="NLV08359.1"/>
    </source>
</evidence>
<evidence type="ECO:0000256" key="1">
    <source>
        <dbReference type="SAM" id="MobiDB-lite"/>
    </source>
</evidence>
<organism evidence="3 4">
    <name type="scientific">Halomicrobium mukohataei</name>
    <dbReference type="NCBI Taxonomy" id="57705"/>
    <lineage>
        <taxon>Archaea</taxon>
        <taxon>Methanobacteriati</taxon>
        <taxon>Methanobacteriota</taxon>
        <taxon>Stenosarchaea group</taxon>
        <taxon>Halobacteria</taxon>
        <taxon>Halobacteriales</taxon>
        <taxon>Haloarculaceae</taxon>
        <taxon>Halomicrobium</taxon>
    </lineage>
</organism>
<feature type="region of interest" description="Disordered" evidence="1">
    <location>
        <begin position="1"/>
        <end position="38"/>
    </location>
</feature>
<feature type="region of interest" description="Disordered" evidence="1">
    <location>
        <begin position="491"/>
        <end position="521"/>
    </location>
</feature>
<sequence>MTSEESPDSNRARRKKESPGIPPEEVTEGDTRSWRRDFADVDGRPDLLRMEFAGSDSPIDFDTVKAQQAIRYFDFTLAQKSDLFEEWDNLESEKQRMVRAAVLKELLDDGYEDLEKRLKSSSLIAREMGFDTDNPPSDTTLWRGICDLDDDVIEEAARRADNALLHVQLPSGRSLGTVGTNPEKPQFYYEITKYDREISTERRMRKVTDIVAEYMELAVSSISFDRDPDGPNYKYTPESFYRLLAHIALEGCYAENGSEMLRWLTGDDVDVPDPTTLHKYARKYDVDEHAERFLNAMQALLKRDGLLPPEPVHLGFDITKIPWYGKVDTDEDGSPTDEEWQIKTEVKDNTTWVWPVAVLSIVAPDRNYVLGFEPVSAADEYDRALDTMLERTEDRFDLEFGRIYLDSGLGNTKIMDVCEKYDLNWLIQGKMNGKREELVKKLPANTPGGQKGVEFGDHQKEINIFACPDHEETIKSTGKNVNEQSNMSTLDEFTPECENGTPSKDTETDESDTPDDVEYAEGGGVNVRDELEIEGNGTWSVWNTNMDVAERDLRGLAYQYRYRWRVETAIRQLKRDFIGRCGSESSRVRALYLGTGQLLFNFWVALNHELPYHFDHTGVRVTGLELLHGVREADFEAAKARRQPEI</sequence>
<dbReference type="GO" id="GO:0006313">
    <property type="term" value="P:DNA transposition"/>
    <property type="evidence" value="ECO:0007669"/>
    <property type="project" value="InterPro"/>
</dbReference>
<dbReference type="Pfam" id="PF01609">
    <property type="entry name" value="DDE_Tnp_1"/>
    <property type="match status" value="1"/>
</dbReference>
<feature type="compositionally biased region" description="Basic and acidic residues" evidence="1">
    <location>
        <begin position="29"/>
        <end position="38"/>
    </location>
</feature>
<protein>
    <submittedName>
        <fullName evidence="3">Transposase</fullName>
    </submittedName>
</protein>
<dbReference type="EMBL" id="WOYG01000001">
    <property type="protein sequence ID" value="NLV08359.1"/>
    <property type="molecule type" value="Genomic_DNA"/>
</dbReference>
<comment type="caution">
    <text evidence="3">The sequence shown here is derived from an EMBL/GenBank/DDBJ whole genome shotgun (WGS) entry which is preliminary data.</text>
</comment>
<dbReference type="GO" id="GO:0003677">
    <property type="term" value="F:DNA binding"/>
    <property type="evidence" value="ECO:0007669"/>
    <property type="project" value="InterPro"/>
</dbReference>
<feature type="domain" description="Transposase IS4-like" evidence="2">
    <location>
        <begin position="359"/>
        <end position="587"/>
    </location>
</feature>
<name>A0A847U5S7_9EURY</name>
<feature type="compositionally biased region" description="Acidic residues" evidence="1">
    <location>
        <begin position="507"/>
        <end position="519"/>
    </location>
</feature>
<proteinExistence type="predicted"/>
<reference evidence="3" key="1">
    <citation type="submission" date="2019-12" db="EMBL/GenBank/DDBJ databases">
        <title>Whole-genome sequence of Halomicrobium mukohataei pws1.</title>
        <authorList>
            <person name="Verma D.K."/>
            <person name="Gopal K."/>
            <person name="Prasad E.S."/>
        </authorList>
    </citation>
    <scope>NUCLEOTIDE SEQUENCE</scope>
    <source>
        <strain evidence="3">Pws1</strain>
    </source>
</reference>
<evidence type="ECO:0000313" key="4">
    <source>
        <dbReference type="Proteomes" id="UP000608662"/>
    </source>
</evidence>
<dbReference type="AlphaFoldDB" id="A0A847U5S7"/>
<dbReference type="Proteomes" id="UP000608662">
    <property type="component" value="Unassembled WGS sequence"/>
</dbReference>
<dbReference type="InterPro" id="IPR002559">
    <property type="entry name" value="Transposase_11"/>
</dbReference>
<dbReference type="OrthoDB" id="226336at2157"/>